<evidence type="ECO:0000313" key="8">
    <source>
        <dbReference type="EMBL" id="RAW13817.1"/>
    </source>
</evidence>
<comment type="subcellular location">
    <subcellularLocation>
        <location evidence="1">Cell membrane</location>
        <topology evidence="1">Multi-pass membrane protein</topology>
    </subcellularLocation>
</comment>
<evidence type="ECO:0000259" key="7">
    <source>
        <dbReference type="PROSITE" id="PS50850"/>
    </source>
</evidence>
<keyword evidence="9" id="KW-1185">Reference proteome</keyword>
<protein>
    <recommendedName>
        <fullName evidence="7">Major facilitator superfamily (MFS) profile domain-containing protein</fullName>
    </recommendedName>
</protein>
<feature type="transmembrane region" description="Helical" evidence="6">
    <location>
        <begin position="281"/>
        <end position="300"/>
    </location>
</feature>
<dbReference type="InterPro" id="IPR052952">
    <property type="entry name" value="MFS-Transporter"/>
</dbReference>
<feature type="transmembrane region" description="Helical" evidence="6">
    <location>
        <begin position="374"/>
        <end position="397"/>
    </location>
</feature>
<evidence type="ECO:0000256" key="3">
    <source>
        <dbReference type="ARBA" id="ARBA00022989"/>
    </source>
</evidence>
<evidence type="ECO:0000256" key="6">
    <source>
        <dbReference type="SAM" id="Phobius"/>
    </source>
</evidence>
<evidence type="ECO:0000256" key="1">
    <source>
        <dbReference type="ARBA" id="ARBA00004651"/>
    </source>
</evidence>
<dbReference type="AlphaFoldDB" id="A0A329QN86"/>
<dbReference type="RefSeq" id="WP_112258659.1">
    <property type="nucleotide sequence ID" value="NZ_QMIG01000011.1"/>
</dbReference>
<keyword evidence="3 6" id="KW-1133">Transmembrane helix</keyword>
<feature type="transmembrane region" description="Helical" evidence="6">
    <location>
        <begin position="89"/>
        <end position="116"/>
    </location>
</feature>
<dbReference type="InterPro" id="IPR020846">
    <property type="entry name" value="MFS_dom"/>
</dbReference>
<evidence type="ECO:0000256" key="5">
    <source>
        <dbReference type="SAM" id="MobiDB-lite"/>
    </source>
</evidence>
<comment type="caution">
    <text evidence="8">The sequence shown here is derived from an EMBL/GenBank/DDBJ whole genome shotgun (WGS) entry which is preliminary data.</text>
</comment>
<feature type="transmembrane region" description="Helical" evidence="6">
    <location>
        <begin position="244"/>
        <end position="269"/>
    </location>
</feature>
<dbReference type="GO" id="GO:0005886">
    <property type="term" value="C:plasma membrane"/>
    <property type="evidence" value="ECO:0007669"/>
    <property type="project" value="UniProtKB-SubCell"/>
</dbReference>
<dbReference type="Proteomes" id="UP000250462">
    <property type="component" value="Unassembled WGS sequence"/>
</dbReference>
<dbReference type="Gene3D" id="1.20.1250.20">
    <property type="entry name" value="MFS general substrate transporter like domains"/>
    <property type="match status" value="2"/>
</dbReference>
<dbReference type="Pfam" id="PF07690">
    <property type="entry name" value="MFS_1"/>
    <property type="match status" value="1"/>
</dbReference>
<dbReference type="OrthoDB" id="8628659at2"/>
<accession>A0A329QN86</accession>
<evidence type="ECO:0000256" key="4">
    <source>
        <dbReference type="ARBA" id="ARBA00023136"/>
    </source>
</evidence>
<feature type="transmembrane region" description="Helical" evidence="6">
    <location>
        <begin position="312"/>
        <end position="332"/>
    </location>
</feature>
<dbReference type="EMBL" id="QMIG01000011">
    <property type="protein sequence ID" value="RAW13817.1"/>
    <property type="molecule type" value="Genomic_DNA"/>
</dbReference>
<evidence type="ECO:0000313" key="9">
    <source>
        <dbReference type="Proteomes" id="UP000250462"/>
    </source>
</evidence>
<dbReference type="GO" id="GO:0022857">
    <property type="term" value="F:transmembrane transporter activity"/>
    <property type="evidence" value="ECO:0007669"/>
    <property type="project" value="InterPro"/>
</dbReference>
<reference evidence="8 9" key="1">
    <citation type="submission" date="2018-06" db="EMBL/GenBank/DDBJ databases">
        <title>Phytoactinopolyspora halophila sp. nov., a novel halophilic actinomycete isolated from a saline soil in China.</title>
        <authorList>
            <person name="Tang S.-K."/>
        </authorList>
    </citation>
    <scope>NUCLEOTIDE SEQUENCE [LARGE SCALE GENOMIC DNA]</scope>
    <source>
        <strain evidence="8 9">YIM 96934</strain>
    </source>
</reference>
<feature type="domain" description="Major facilitator superfamily (MFS) profile" evidence="7">
    <location>
        <begin position="19"/>
        <end position="429"/>
    </location>
</feature>
<feature type="transmembrane region" description="Helical" evidence="6">
    <location>
        <begin position="56"/>
        <end position="77"/>
    </location>
</feature>
<feature type="region of interest" description="Disordered" evidence="5">
    <location>
        <begin position="196"/>
        <end position="222"/>
    </location>
</feature>
<dbReference type="InterPro" id="IPR036259">
    <property type="entry name" value="MFS_trans_sf"/>
</dbReference>
<gene>
    <name evidence="8" type="ORF">DPM12_12505</name>
</gene>
<dbReference type="PANTHER" id="PTHR23527:SF1">
    <property type="entry name" value="BLL3282 PROTEIN"/>
    <property type="match status" value="1"/>
</dbReference>
<dbReference type="PANTHER" id="PTHR23527">
    <property type="entry name" value="BLL3282 PROTEIN"/>
    <property type="match status" value="1"/>
</dbReference>
<dbReference type="InterPro" id="IPR011701">
    <property type="entry name" value="MFS"/>
</dbReference>
<sequence>MGRFRVGGHALPSWPTCRLAGYLAALMMVQAMAMQTYGALAPFIRTDLGVSASTMGLVAAAPYVGTAAAAFVSGGWVDRHHARTTVLLTGLGIAASLLIAAGFSTVTTVILGLALAGVSRSAIPPLSDRLGYEGAPLADRGFVFGVKQTGTPIGSALAAMTLPPLASAGLGWQGALATTAAVVAGATVALRHGPDSAAPARRTVHDGAAGVARGGPDDDQWAGDTGTEDVRAAVATKLPLVRQLATLIAISAALGVFMSSAMTFLTLYLVDDRGLAPVEAARWFALFGLGGGVGRIACGWLSDRAFRGHRGLALATSAAGGGMIAIMLGVAADPLIATTGALTMLIFGFFAQGWVGVIRLWGTELAGSGRSGRAGGLLLGSMMLGSLTGPPVFGWLVDTAGGYSTSWTVMGTLALAASAAVLVAQHRQRRRPPSDHDTSR</sequence>
<feature type="transmembrane region" description="Helical" evidence="6">
    <location>
        <begin position="403"/>
        <end position="424"/>
    </location>
</feature>
<feature type="transmembrane region" description="Helical" evidence="6">
    <location>
        <begin position="20"/>
        <end position="44"/>
    </location>
</feature>
<dbReference type="SUPFAM" id="SSF103473">
    <property type="entry name" value="MFS general substrate transporter"/>
    <property type="match status" value="1"/>
</dbReference>
<evidence type="ECO:0000256" key="2">
    <source>
        <dbReference type="ARBA" id="ARBA00022692"/>
    </source>
</evidence>
<organism evidence="8 9">
    <name type="scientific">Phytoactinopolyspora halophila</name>
    <dbReference type="NCBI Taxonomy" id="1981511"/>
    <lineage>
        <taxon>Bacteria</taxon>
        <taxon>Bacillati</taxon>
        <taxon>Actinomycetota</taxon>
        <taxon>Actinomycetes</taxon>
        <taxon>Jiangellales</taxon>
        <taxon>Jiangellaceae</taxon>
        <taxon>Phytoactinopolyspora</taxon>
    </lineage>
</organism>
<keyword evidence="2 6" id="KW-0812">Transmembrane</keyword>
<name>A0A329QN86_9ACTN</name>
<keyword evidence="4 6" id="KW-0472">Membrane</keyword>
<feature type="transmembrane region" description="Helical" evidence="6">
    <location>
        <begin position="344"/>
        <end position="362"/>
    </location>
</feature>
<dbReference type="PROSITE" id="PS50850">
    <property type="entry name" value="MFS"/>
    <property type="match status" value="1"/>
</dbReference>
<proteinExistence type="predicted"/>